<dbReference type="InterPro" id="IPR050679">
    <property type="entry name" value="Bact_HTH_transcr_reg"/>
</dbReference>
<feature type="DNA-binding region" description="H-T-H motif" evidence="4">
    <location>
        <begin position="107"/>
        <end position="126"/>
    </location>
</feature>
<dbReference type="InterPro" id="IPR001647">
    <property type="entry name" value="HTH_TetR"/>
</dbReference>
<dbReference type="GO" id="GO:0003677">
    <property type="term" value="F:DNA binding"/>
    <property type="evidence" value="ECO:0007669"/>
    <property type="project" value="UniProtKB-UniRule"/>
</dbReference>
<keyword evidence="8" id="KW-1185">Reference proteome</keyword>
<dbReference type="Gene3D" id="1.10.357.10">
    <property type="entry name" value="Tetracycline Repressor, domain 2"/>
    <property type="match status" value="1"/>
</dbReference>
<dbReference type="InterPro" id="IPR009057">
    <property type="entry name" value="Homeodomain-like_sf"/>
</dbReference>
<evidence type="ECO:0000313" key="8">
    <source>
        <dbReference type="Proteomes" id="UP000549616"/>
    </source>
</evidence>
<dbReference type="PANTHER" id="PTHR44846">
    <property type="entry name" value="MANNOSYL-D-GLYCERATE TRANSPORT/METABOLISM SYSTEM REPRESSOR MNGR-RELATED"/>
    <property type="match status" value="1"/>
</dbReference>
<sequence>MVEPPPYVRIVADIRRRIDSGELRAGDRVPSTRQLTQDWGVAMATATKALTALRQQGLVTAVPGVGTVVASARTPAPPRPREQDLSRDRIIAKAIEIADTEGLAAVSMRRLATELNAATMSLYRHVPGKDELVLLMADAVLAEDTLPTEPPADWRARLELSSRLQWAAYRRHPWLARTISLTRPQALPRGIAHTDWSLAALELLGLPPSTRLNAYLTLFGYVRGAAVTFEAEYEALRDTGQTPGEWMAEQGPHLAEMLELHRFPALARLLAHDFQTDLDAQFEFGLQRMLDGFEVFGAHPSRSTP</sequence>
<proteinExistence type="predicted"/>
<keyword evidence="3" id="KW-0804">Transcription</keyword>
<dbReference type="Proteomes" id="UP000549616">
    <property type="component" value="Unassembled WGS sequence"/>
</dbReference>
<dbReference type="InterPro" id="IPR036388">
    <property type="entry name" value="WH-like_DNA-bd_sf"/>
</dbReference>
<dbReference type="GO" id="GO:0003700">
    <property type="term" value="F:DNA-binding transcription factor activity"/>
    <property type="evidence" value="ECO:0007669"/>
    <property type="project" value="InterPro"/>
</dbReference>
<dbReference type="PROSITE" id="PS50949">
    <property type="entry name" value="HTH_GNTR"/>
    <property type="match status" value="1"/>
</dbReference>
<accession>A0A853B548</accession>
<dbReference type="Pfam" id="PF00392">
    <property type="entry name" value="GntR"/>
    <property type="match status" value="1"/>
</dbReference>
<dbReference type="InterPro" id="IPR036271">
    <property type="entry name" value="Tet_transcr_reg_TetR-rel_C_sf"/>
</dbReference>
<dbReference type="PANTHER" id="PTHR44846:SF17">
    <property type="entry name" value="GNTR-FAMILY TRANSCRIPTIONAL REGULATOR"/>
    <property type="match status" value="1"/>
</dbReference>
<dbReference type="AlphaFoldDB" id="A0A853B548"/>
<protein>
    <submittedName>
        <fullName evidence="7">DNA-binding transcriptional regulator YhcF (GntR family)</fullName>
    </submittedName>
</protein>
<feature type="domain" description="HTH tetR-type" evidence="6">
    <location>
        <begin position="84"/>
        <end position="144"/>
    </location>
</feature>
<dbReference type="Pfam" id="PF00440">
    <property type="entry name" value="TetR_N"/>
    <property type="match status" value="1"/>
</dbReference>
<dbReference type="Gene3D" id="1.10.10.60">
    <property type="entry name" value="Homeodomain-like"/>
    <property type="match status" value="1"/>
</dbReference>
<evidence type="ECO:0000256" key="4">
    <source>
        <dbReference type="PROSITE-ProRule" id="PRU00335"/>
    </source>
</evidence>
<dbReference type="EMBL" id="JACCFK010000001">
    <property type="protein sequence ID" value="NYI89935.1"/>
    <property type="molecule type" value="Genomic_DNA"/>
</dbReference>
<evidence type="ECO:0000313" key="7">
    <source>
        <dbReference type="EMBL" id="NYI89935.1"/>
    </source>
</evidence>
<name>A0A853B548_9PSEU</name>
<dbReference type="RefSeq" id="WP_179774013.1">
    <property type="nucleotide sequence ID" value="NZ_JACCFK010000001.1"/>
</dbReference>
<dbReference type="SUPFAM" id="SSF46785">
    <property type="entry name" value="Winged helix' DNA-binding domain"/>
    <property type="match status" value="1"/>
</dbReference>
<keyword evidence="2 4" id="KW-0238">DNA-binding</keyword>
<dbReference type="GO" id="GO:0045892">
    <property type="term" value="P:negative regulation of DNA-templated transcription"/>
    <property type="evidence" value="ECO:0007669"/>
    <property type="project" value="InterPro"/>
</dbReference>
<evidence type="ECO:0000256" key="2">
    <source>
        <dbReference type="ARBA" id="ARBA00023125"/>
    </source>
</evidence>
<dbReference type="InterPro" id="IPR004111">
    <property type="entry name" value="Repressor_TetR_C"/>
</dbReference>
<dbReference type="PROSITE" id="PS50977">
    <property type="entry name" value="HTH_TETR_2"/>
    <property type="match status" value="1"/>
</dbReference>
<dbReference type="Pfam" id="PF02909">
    <property type="entry name" value="TetR_C_1"/>
    <property type="match status" value="1"/>
</dbReference>
<comment type="caution">
    <text evidence="7">The sequence shown here is derived from an EMBL/GenBank/DDBJ whole genome shotgun (WGS) entry which is preliminary data.</text>
</comment>
<dbReference type="SUPFAM" id="SSF46689">
    <property type="entry name" value="Homeodomain-like"/>
    <property type="match status" value="1"/>
</dbReference>
<dbReference type="CDD" id="cd07377">
    <property type="entry name" value="WHTH_GntR"/>
    <property type="match status" value="1"/>
</dbReference>
<organism evidence="7 8">
    <name type="scientific">Amycolatopsis endophytica</name>
    <dbReference type="NCBI Taxonomy" id="860233"/>
    <lineage>
        <taxon>Bacteria</taxon>
        <taxon>Bacillati</taxon>
        <taxon>Actinomycetota</taxon>
        <taxon>Actinomycetes</taxon>
        <taxon>Pseudonocardiales</taxon>
        <taxon>Pseudonocardiaceae</taxon>
        <taxon>Amycolatopsis</taxon>
    </lineage>
</organism>
<evidence type="ECO:0000256" key="3">
    <source>
        <dbReference type="ARBA" id="ARBA00023163"/>
    </source>
</evidence>
<dbReference type="Gene3D" id="1.10.10.10">
    <property type="entry name" value="Winged helix-like DNA-binding domain superfamily/Winged helix DNA-binding domain"/>
    <property type="match status" value="1"/>
</dbReference>
<dbReference type="SUPFAM" id="SSF48498">
    <property type="entry name" value="Tetracyclin repressor-like, C-terminal domain"/>
    <property type="match status" value="1"/>
</dbReference>
<gene>
    <name evidence="7" type="ORF">HNR02_003258</name>
</gene>
<dbReference type="SMART" id="SM00345">
    <property type="entry name" value="HTH_GNTR"/>
    <property type="match status" value="1"/>
</dbReference>
<dbReference type="InterPro" id="IPR000524">
    <property type="entry name" value="Tscrpt_reg_HTH_GntR"/>
</dbReference>
<reference evidence="7 8" key="1">
    <citation type="submission" date="2020-07" db="EMBL/GenBank/DDBJ databases">
        <title>Sequencing the genomes of 1000 actinobacteria strains.</title>
        <authorList>
            <person name="Klenk H.-P."/>
        </authorList>
    </citation>
    <scope>NUCLEOTIDE SEQUENCE [LARGE SCALE GENOMIC DNA]</scope>
    <source>
        <strain evidence="7 8">DSM 104006</strain>
    </source>
</reference>
<keyword evidence="1" id="KW-0805">Transcription regulation</keyword>
<evidence type="ECO:0000259" key="6">
    <source>
        <dbReference type="PROSITE" id="PS50977"/>
    </source>
</evidence>
<evidence type="ECO:0000259" key="5">
    <source>
        <dbReference type="PROSITE" id="PS50949"/>
    </source>
</evidence>
<dbReference type="InterPro" id="IPR036390">
    <property type="entry name" value="WH_DNA-bd_sf"/>
</dbReference>
<feature type="domain" description="HTH gntR-type" evidence="5">
    <location>
        <begin position="4"/>
        <end position="72"/>
    </location>
</feature>
<evidence type="ECO:0000256" key="1">
    <source>
        <dbReference type="ARBA" id="ARBA00023015"/>
    </source>
</evidence>